<proteinExistence type="predicted"/>
<name>A0AAN7PYZ6_9COLE</name>
<gene>
    <name evidence="1" type="ORF">RN001_004858</name>
</gene>
<dbReference type="PANTHER" id="PTHR21398">
    <property type="entry name" value="AGAP007094-PA"/>
    <property type="match status" value="1"/>
</dbReference>
<dbReference type="PANTHER" id="PTHR21398:SF22">
    <property type="entry name" value="IP12060P-RELATED"/>
    <property type="match status" value="1"/>
</dbReference>
<organism evidence="1 2">
    <name type="scientific">Aquatica leii</name>
    <dbReference type="NCBI Taxonomy" id="1421715"/>
    <lineage>
        <taxon>Eukaryota</taxon>
        <taxon>Metazoa</taxon>
        <taxon>Ecdysozoa</taxon>
        <taxon>Arthropoda</taxon>
        <taxon>Hexapoda</taxon>
        <taxon>Insecta</taxon>
        <taxon>Pterygota</taxon>
        <taxon>Neoptera</taxon>
        <taxon>Endopterygota</taxon>
        <taxon>Coleoptera</taxon>
        <taxon>Polyphaga</taxon>
        <taxon>Elateriformia</taxon>
        <taxon>Elateroidea</taxon>
        <taxon>Lampyridae</taxon>
        <taxon>Luciolinae</taxon>
        <taxon>Aquatica</taxon>
    </lineage>
</organism>
<dbReference type="SMART" id="SM00718">
    <property type="entry name" value="DM4_12"/>
    <property type="match status" value="1"/>
</dbReference>
<reference evidence="2" key="1">
    <citation type="submission" date="2023-01" db="EMBL/GenBank/DDBJ databases">
        <title>Key to firefly adult light organ development and bioluminescence: homeobox transcription factors regulate luciferase expression and transportation to peroxisome.</title>
        <authorList>
            <person name="Fu X."/>
        </authorList>
    </citation>
    <scope>NUCLEOTIDE SEQUENCE [LARGE SCALE GENOMIC DNA]</scope>
</reference>
<protein>
    <submittedName>
        <fullName evidence="1">Uncharacterized protein</fullName>
    </submittedName>
</protein>
<dbReference type="EMBL" id="JARPUR010000002">
    <property type="protein sequence ID" value="KAK4881539.1"/>
    <property type="molecule type" value="Genomic_DNA"/>
</dbReference>
<dbReference type="InterPro" id="IPR006631">
    <property type="entry name" value="DM4_12"/>
</dbReference>
<sequence length="152" mass="16937">MGLFLAIAVPLELPSTNVYLSYNFEANYNLPENQSTYDYPPIVSDRSLGINRKNVYNALEFKLNSHGYPGKQCLLRTICEAAEYALDGNGVLGDIIYVLLSPSASKNENLSPDFENAEKQGKIKKSCTVYEKQCPISLLGLISWLETTFTEV</sequence>
<dbReference type="AlphaFoldDB" id="A0AAN7PYZ6"/>
<evidence type="ECO:0000313" key="1">
    <source>
        <dbReference type="EMBL" id="KAK4881539.1"/>
    </source>
</evidence>
<keyword evidence="2" id="KW-1185">Reference proteome</keyword>
<dbReference type="Pfam" id="PF07841">
    <property type="entry name" value="DM4_12"/>
    <property type="match status" value="1"/>
</dbReference>
<comment type="caution">
    <text evidence="1">The sequence shown here is derived from an EMBL/GenBank/DDBJ whole genome shotgun (WGS) entry which is preliminary data.</text>
</comment>
<accession>A0AAN7PYZ6</accession>
<dbReference type="Proteomes" id="UP001353858">
    <property type="component" value="Unassembled WGS sequence"/>
</dbReference>
<evidence type="ECO:0000313" key="2">
    <source>
        <dbReference type="Proteomes" id="UP001353858"/>
    </source>
</evidence>